<dbReference type="EMBL" id="JACHIP010000002">
    <property type="protein sequence ID" value="MBB5056889.1"/>
    <property type="molecule type" value="Genomic_DNA"/>
</dbReference>
<evidence type="ECO:0000313" key="2">
    <source>
        <dbReference type="Proteomes" id="UP000540989"/>
    </source>
</evidence>
<accession>A0A7W7ZBJ0</accession>
<evidence type="ECO:0000313" key="1">
    <source>
        <dbReference type="EMBL" id="MBB5056889.1"/>
    </source>
</evidence>
<dbReference type="RefSeq" id="WP_246408855.1">
    <property type="nucleotide sequence ID" value="NZ_JACHIP010000002.1"/>
</dbReference>
<protein>
    <submittedName>
        <fullName evidence="1">Uncharacterized protein</fullName>
    </submittedName>
</protein>
<organism evidence="1 2">
    <name type="scientific">Granulicella aggregans</name>
    <dbReference type="NCBI Taxonomy" id="474949"/>
    <lineage>
        <taxon>Bacteria</taxon>
        <taxon>Pseudomonadati</taxon>
        <taxon>Acidobacteriota</taxon>
        <taxon>Terriglobia</taxon>
        <taxon>Terriglobales</taxon>
        <taxon>Acidobacteriaceae</taxon>
        <taxon>Granulicella</taxon>
    </lineage>
</organism>
<proteinExistence type="predicted"/>
<sequence>METDLWWMAWVDCFNGGNPGEDQPLLKLTRWHRAQAHEDEVKHLCGARCSETYMERWITSQREHPEAHCET</sequence>
<gene>
    <name evidence="1" type="ORF">HDF16_001574</name>
</gene>
<comment type="caution">
    <text evidence="1">The sequence shown here is derived from an EMBL/GenBank/DDBJ whole genome shotgun (WGS) entry which is preliminary data.</text>
</comment>
<dbReference type="AlphaFoldDB" id="A0A7W7ZBJ0"/>
<reference evidence="1 2" key="1">
    <citation type="submission" date="2020-08" db="EMBL/GenBank/DDBJ databases">
        <title>Genomic Encyclopedia of Type Strains, Phase IV (KMG-V): Genome sequencing to study the core and pangenomes of soil and plant-associated prokaryotes.</title>
        <authorList>
            <person name="Whitman W."/>
        </authorList>
    </citation>
    <scope>NUCLEOTIDE SEQUENCE [LARGE SCALE GENOMIC DNA]</scope>
    <source>
        <strain evidence="1 2">M8UP14</strain>
    </source>
</reference>
<dbReference type="Proteomes" id="UP000540989">
    <property type="component" value="Unassembled WGS sequence"/>
</dbReference>
<name>A0A7W7ZBJ0_9BACT</name>
<keyword evidence="2" id="KW-1185">Reference proteome</keyword>